<protein>
    <recommendedName>
        <fullName evidence="5">tRNA-queuosine alpha-mannosyltransferase</fullName>
        <ecNumber evidence="4">2.4.1.110</ecNumber>
    </recommendedName>
</protein>
<dbReference type="PANTHER" id="PTHR13615:SF3">
    <property type="entry name" value="GLYCOSYLTRANSFERASE-LIKE DOMAIN-CONTAINING PROTEIN 1"/>
    <property type="match status" value="1"/>
</dbReference>
<evidence type="ECO:0000256" key="4">
    <source>
        <dbReference type="ARBA" id="ARBA00044517"/>
    </source>
</evidence>
<evidence type="ECO:0000259" key="8">
    <source>
        <dbReference type="Pfam" id="PF12038"/>
    </source>
</evidence>
<gene>
    <name evidence="9" type="ordered locus">Cagg_1696</name>
</gene>
<accession>B8GAK8</accession>
<dbReference type="Gene3D" id="3.40.50.2000">
    <property type="entry name" value="Glycogen Phosphorylase B"/>
    <property type="match status" value="2"/>
</dbReference>
<evidence type="ECO:0000256" key="6">
    <source>
        <dbReference type="ARBA" id="ARBA00048439"/>
    </source>
</evidence>
<comment type="catalytic activity">
    <reaction evidence="6">
        <text>queuosine(34) in tRNA(Asp) + GDP-alpha-D-mannose = O-4''-alpha-D-mannosylqueuosine(34) in tRNA(Asp) + GDP + H(+)</text>
        <dbReference type="Rhea" id="RHEA:12885"/>
        <dbReference type="Rhea" id="RHEA-COMP:18572"/>
        <dbReference type="Rhea" id="RHEA-COMP:18581"/>
        <dbReference type="ChEBI" id="CHEBI:15378"/>
        <dbReference type="ChEBI" id="CHEBI:57527"/>
        <dbReference type="ChEBI" id="CHEBI:58189"/>
        <dbReference type="ChEBI" id="CHEBI:194431"/>
        <dbReference type="ChEBI" id="CHEBI:194442"/>
        <dbReference type="EC" id="2.4.1.110"/>
    </reaction>
    <physiologicalReaction direction="left-to-right" evidence="6">
        <dbReference type="Rhea" id="RHEA:12886"/>
    </physiologicalReaction>
</comment>
<dbReference type="Pfam" id="PF12038">
    <property type="entry name" value="QTMAN_N"/>
    <property type="match status" value="1"/>
</dbReference>
<dbReference type="RefSeq" id="WP_015940456.1">
    <property type="nucleotide sequence ID" value="NC_011831.1"/>
</dbReference>
<dbReference type="PANTHER" id="PTHR13615">
    <property type="entry name" value="GLYCOSYLTRANSFERASE-LIKE 1"/>
    <property type="match status" value="1"/>
</dbReference>
<proteinExistence type="inferred from homology"/>
<dbReference type="KEGG" id="cag:Cagg_1696"/>
<dbReference type="InterPro" id="IPR022701">
    <property type="entry name" value="QTMAN_N"/>
</dbReference>
<keyword evidence="3 9" id="KW-0808">Transferase</keyword>
<evidence type="ECO:0000256" key="3">
    <source>
        <dbReference type="ARBA" id="ARBA00022679"/>
    </source>
</evidence>
<dbReference type="OrthoDB" id="9792163at2"/>
<evidence type="ECO:0000256" key="2">
    <source>
        <dbReference type="ARBA" id="ARBA00022676"/>
    </source>
</evidence>
<evidence type="ECO:0000313" key="9">
    <source>
        <dbReference type="EMBL" id="ACL24597.1"/>
    </source>
</evidence>
<dbReference type="HOGENOM" id="CLU_033439_1_0_0"/>
<dbReference type="AlphaFoldDB" id="B8GAK8"/>
<dbReference type="EC" id="2.4.1.110" evidence="4"/>
<name>B8GAK8_CHLAD</name>
<dbReference type="InterPro" id="IPR051862">
    <property type="entry name" value="GT-like_domain_containing_1"/>
</dbReference>
<keyword evidence="2" id="KW-0328">Glycosyltransferase</keyword>
<dbReference type="SUPFAM" id="SSF53756">
    <property type="entry name" value="UDP-Glycosyltransferase/glycogen phosphorylase"/>
    <property type="match status" value="1"/>
</dbReference>
<evidence type="ECO:0000313" key="10">
    <source>
        <dbReference type="Proteomes" id="UP000002508"/>
    </source>
</evidence>
<dbReference type="GO" id="GO:0016438">
    <property type="term" value="F:tRNA-queuosine(34) beta-mannosyltransferase activity"/>
    <property type="evidence" value="ECO:0007669"/>
    <property type="project" value="UniProtKB-EC"/>
</dbReference>
<evidence type="ECO:0000259" key="7">
    <source>
        <dbReference type="Pfam" id="PF00534"/>
    </source>
</evidence>
<sequence>MHIWWIDPFHGGSHAAVTTGYAAHSQHRLTLITLSQAGGWRWRMRGAALTLARMVSERHDVPDLIVTTDMLDLATFRALTRHRLGHVPMVIYFHENQLTYPLPPGRKRDDAFAWINLTGALVADAVIFNSEFHRRDFLTALPSLLRRYHDYHELQAVGQIAAKALVLPPGLDLPPLPPRPPRDPTAPPVIVWNARWEYDKQPQVVMAALEYLAAQGIDFRLIVTGEHIDPVADDLVAARQRWAAQTIHWGFAANRAAYLHLLQQADIVVSAAIQEFFGLAILEALACGCVPVLPARLNYPDLIPPEWYADCLYADDADLPTTLARTVARLPELAQRDWAALAEPYRWHNLAPRYDAVLADLAAPVS</sequence>
<comment type="similarity">
    <text evidence="1">Belongs to the glycosyltransferase group 1 family. Glycosyltransferase 4 subfamily.</text>
</comment>
<feature type="domain" description="tRNA-queuosine alpha-mannosyltransferase N-terminal" evidence="8">
    <location>
        <begin position="3"/>
        <end position="171"/>
    </location>
</feature>
<dbReference type="EMBL" id="CP001337">
    <property type="protein sequence ID" value="ACL24597.1"/>
    <property type="molecule type" value="Genomic_DNA"/>
</dbReference>
<organism evidence="9 10">
    <name type="scientific">Chloroflexus aggregans (strain MD-66 / DSM 9485)</name>
    <dbReference type="NCBI Taxonomy" id="326427"/>
    <lineage>
        <taxon>Bacteria</taxon>
        <taxon>Bacillati</taxon>
        <taxon>Chloroflexota</taxon>
        <taxon>Chloroflexia</taxon>
        <taxon>Chloroflexales</taxon>
        <taxon>Chloroflexineae</taxon>
        <taxon>Chloroflexaceae</taxon>
        <taxon>Chloroflexus</taxon>
    </lineage>
</organism>
<feature type="domain" description="Glycosyl transferase family 1" evidence="7">
    <location>
        <begin position="184"/>
        <end position="302"/>
    </location>
</feature>
<dbReference type="InterPro" id="IPR001296">
    <property type="entry name" value="Glyco_trans_1"/>
</dbReference>
<dbReference type="eggNOG" id="COG0438">
    <property type="taxonomic scope" value="Bacteria"/>
</dbReference>
<dbReference type="Proteomes" id="UP000002508">
    <property type="component" value="Chromosome"/>
</dbReference>
<evidence type="ECO:0000256" key="5">
    <source>
        <dbReference type="ARBA" id="ARBA00044539"/>
    </source>
</evidence>
<keyword evidence="10" id="KW-1185">Reference proteome</keyword>
<dbReference type="CAZy" id="GT4">
    <property type="family name" value="Glycosyltransferase Family 4"/>
</dbReference>
<dbReference type="Pfam" id="PF00534">
    <property type="entry name" value="Glycos_transf_1"/>
    <property type="match status" value="1"/>
</dbReference>
<reference evidence="9" key="1">
    <citation type="submission" date="2008-12" db="EMBL/GenBank/DDBJ databases">
        <title>Complete sequence of Chloroflexus aggregans DSM 9485.</title>
        <authorList>
            <consortium name="US DOE Joint Genome Institute"/>
            <person name="Lucas S."/>
            <person name="Copeland A."/>
            <person name="Lapidus A."/>
            <person name="Glavina del Rio T."/>
            <person name="Dalin E."/>
            <person name="Tice H."/>
            <person name="Pitluck S."/>
            <person name="Foster B."/>
            <person name="Larimer F."/>
            <person name="Land M."/>
            <person name="Hauser L."/>
            <person name="Kyrpides N."/>
            <person name="Mikhailova N."/>
            <person name="Bryant D."/>
            <person name="Richardson P."/>
        </authorList>
    </citation>
    <scope>NUCLEOTIDE SEQUENCE</scope>
    <source>
        <strain evidence="9">DSM 9485</strain>
    </source>
</reference>
<evidence type="ECO:0000256" key="1">
    <source>
        <dbReference type="ARBA" id="ARBA00009481"/>
    </source>
</evidence>
<dbReference type="STRING" id="326427.Cagg_1696"/>